<evidence type="ECO:0000259" key="3">
    <source>
        <dbReference type="Pfam" id="PF02441"/>
    </source>
</evidence>
<comment type="similarity">
    <text evidence="2">Belongs to the HFCD (homooligomeric flavin containing Cys decarboxylase) superfamily.</text>
</comment>
<dbReference type="InterPro" id="IPR003382">
    <property type="entry name" value="Flavoprotein"/>
</dbReference>
<gene>
    <name evidence="4" type="ORF">G6F50_013973</name>
</gene>
<protein>
    <recommendedName>
        <fullName evidence="3">Flavoprotein domain-containing protein</fullName>
    </recommendedName>
</protein>
<accession>A0A9P6YAN8</accession>
<dbReference type="Gene3D" id="3.40.50.1950">
    <property type="entry name" value="Flavin prenyltransferase-like"/>
    <property type="match status" value="1"/>
</dbReference>
<dbReference type="GO" id="GO:0004633">
    <property type="term" value="F:phosphopantothenoylcysteine decarboxylase activity"/>
    <property type="evidence" value="ECO:0007669"/>
    <property type="project" value="TreeGrafter"/>
</dbReference>
<evidence type="ECO:0000256" key="2">
    <source>
        <dbReference type="ARBA" id="ARBA00038350"/>
    </source>
</evidence>
<sequence length="273" mass="28590">MGHIELARWADRIVVAPGTADLLARLAPGHADALVSTLCLASTAPLTICPAMNHRMWLHPATQANIALLRQRGAQVIGPVDGPLAAGESGPGRLAEPGDIVAALAANGGAAAPVAPPETRALPGLRLRMRERLRDVVDRAARHPHRFQLGDPVVAAAFQHDRRQDAEQRFAGGDAQPVGGKARVGAQFRRADRAAIRAVLRFIAGGHDQGAVAGGEHLIGHHVLMRVAGARGRDTGVEVVGVLIGQQRHMAAARIATVAYMPVTMSVTATPAF</sequence>
<evidence type="ECO:0000313" key="4">
    <source>
        <dbReference type="EMBL" id="KAG1543569.1"/>
    </source>
</evidence>
<keyword evidence="5" id="KW-1185">Reference proteome</keyword>
<dbReference type="PANTHER" id="PTHR14359:SF6">
    <property type="entry name" value="PHOSPHOPANTOTHENOYLCYSTEINE DECARBOXYLASE"/>
    <property type="match status" value="1"/>
</dbReference>
<comment type="caution">
    <text evidence="4">The sequence shown here is derived from an EMBL/GenBank/DDBJ whole genome shotgun (WGS) entry which is preliminary data.</text>
</comment>
<reference evidence="4 5" key="1">
    <citation type="journal article" date="2020" name="Microb. Genom.">
        <title>Genetic diversity of clinical and environmental Mucorales isolates obtained from an investigation of mucormycosis cases among solid organ transplant recipients.</title>
        <authorList>
            <person name="Nguyen M.H."/>
            <person name="Kaul D."/>
            <person name="Muto C."/>
            <person name="Cheng S.J."/>
            <person name="Richter R.A."/>
            <person name="Bruno V.M."/>
            <person name="Liu G."/>
            <person name="Beyhan S."/>
            <person name="Sundermann A.J."/>
            <person name="Mounaud S."/>
            <person name="Pasculle A.W."/>
            <person name="Nierman W.C."/>
            <person name="Driscoll E."/>
            <person name="Cumbie R."/>
            <person name="Clancy C.J."/>
            <person name="Dupont C.L."/>
        </authorList>
    </citation>
    <scope>NUCLEOTIDE SEQUENCE [LARGE SCALE GENOMIC DNA]</scope>
    <source>
        <strain evidence="4 5">GL24</strain>
    </source>
</reference>
<dbReference type="InterPro" id="IPR036551">
    <property type="entry name" value="Flavin_trans-like"/>
</dbReference>
<evidence type="ECO:0000256" key="1">
    <source>
        <dbReference type="ARBA" id="ARBA00022993"/>
    </source>
</evidence>
<feature type="domain" description="Flavoprotein" evidence="3">
    <location>
        <begin position="2"/>
        <end position="103"/>
    </location>
</feature>
<keyword evidence="1" id="KW-0173">Coenzyme A biosynthesis</keyword>
<dbReference type="GO" id="GO:0010181">
    <property type="term" value="F:FMN binding"/>
    <property type="evidence" value="ECO:0007669"/>
    <property type="project" value="TreeGrafter"/>
</dbReference>
<name>A0A9P6YAN8_9FUNG</name>
<dbReference type="EMBL" id="JAANIU010006126">
    <property type="protein sequence ID" value="KAG1543569.1"/>
    <property type="molecule type" value="Genomic_DNA"/>
</dbReference>
<dbReference type="Pfam" id="PF02441">
    <property type="entry name" value="Flavoprotein"/>
    <property type="match status" value="1"/>
</dbReference>
<organism evidence="4 5">
    <name type="scientific">Rhizopus delemar</name>
    <dbReference type="NCBI Taxonomy" id="936053"/>
    <lineage>
        <taxon>Eukaryota</taxon>
        <taxon>Fungi</taxon>
        <taxon>Fungi incertae sedis</taxon>
        <taxon>Mucoromycota</taxon>
        <taxon>Mucoromycotina</taxon>
        <taxon>Mucoromycetes</taxon>
        <taxon>Mucorales</taxon>
        <taxon>Mucorineae</taxon>
        <taxon>Rhizopodaceae</taxon>
        <taxon>Rhizopus</taxon>
    </lineage>
</organism>
<evidence type="ECO:0000313" key="5">
    <source>
        <dbReference type="Proteomes" id="UP000740926"/>
    </source>
</evidence>
<proteinExistence type="inferred from homology"/>
<dbReference type="SUPFAM" id="SSF52507">
    <property type="entry name" value="Homo-oligomeric flavin-containing Cys decarboxylases, HFCD"/>
    <property type="match status" value="1"/>
</dbReference>
<dbReference type="Proteomes" id="UP000740926">
    <property type="component" value="Unassembled WGS sequence"/>
</dbReference>
<dbReference type="GO" id="GO:0015937">
    <property type="term" value="P:coenzyme A biosynthetic process"/>
    <property type="evidence" value="ECO:0007669"/>
    <property type="project" value="UniProtKB-KW"/>
</dbReference>
<dbReference type="PANTHER" id="PTHR14359">
    <property type="entry name" value="HOMO-OLIGOMERIC FLAVIN CONTAINING CYS DECARBOXYLASE FAMILY"/>
    <property type="match status" value="1"/>
</dbReference>
<dbReference type="GO" id="GO:0071513">
    <property type="term" value="C:phosphopantothenoylcysteine decarboxylase complex"/>
    <property type="evidence" value="ECO:0007669"/>
    <property type="project" value="TreeGrafter"/>
</dbReference>
<dbReference type="AlphaFoldDB" id="A0A9P6YAN8"/>